<feature type="transmembrane region" description="Helical" evidence="9">
    <location>
        <begin position="226"/>
        <end position="249"/>
    </location>
</feature>
<keyword evidence="5 8" id="KW-0653">Protein transport</keyword>
<evidence type="ECO:0000256" key="7">
    <source>
        <dbReference type="ARBA" id="ARBA00023136"/>
    </source>
</evidence>
<evidence type="ECO:0000256" key="8">
    <source>
        <dbReference type="RuleBase" id="RU004057"/>
    </source>
</evidence>
<dbReference type="Proteomes" id="UP000236735">
    <property type="component" value="Unassembled WGS sequence"/>
</dbReference>
<evidence type="ECO:0000256" key="4">
    <source>
        <dbReference type="ARBA" id="ARBA00022692"/>
    </source>
</evidence>
<feature type="transmembrane region" description="Helical" evidence="9">
    <location>
        <begin position="82"/>
        <end position="105"/>
    </location>
</feature>
<evidence type="ECO:0000256" key="6">
    <source>
        <dbReference type="ARBA" id="ARBA00022989"/>
    </source>
</evidence>
<evidence type="ECO:0000256" key="2">
    <source>
        <dbReference type="ARBA" id="ARBA00022448"/>
    </source>
</evidence>
<evidence type="ECO:0000256" key="5">
    <source>
        <dbReference type="ARBA" id="ARBA00022927"/>
    </source>
</evidence>
<feature type="domain" description="MotA/TolQ/ExbB proton channel" evidence="11">
    <location>
        <begin position="142"/>
        <end position="261"/>
    </location>
</feature>
<comment type="similarity">
    <text evidence="8">Belongs to the exbB/tolQ family.</text>
</comment>
<name>A0A1H5VDI1_XYLRU</name>
<evidence type="ECO:0000256" key="10">
    <source>
        <dbReference type="SAM" id="SignalP"/>
    </source>
</evidence>
<evidence type="ECO:0000256" key="3">
    <source>
        <dbReference type="ARBA" id="ARBA00022475"/>
    </source>
</evidence>
<dbReference type="PANTHER" id="PTHR30625:SF15">
    <property type="entry name" value="BIOPOLYMER TRANSPORT PROTEIN EXBB"/>
    <property type="match status" value="1"/>
</dbReference>
<dbReference type="Pfam" id="PF01618">
    <property type="entry name" value="MotA_ExbB"/>
    <property type="match status" value="1"/>
</dbReference>
<keyword evidence="2 8" id="KW-0813">Transport</keyword>
<gene>
    <name evidence="12" type="ORF">SAMN05216354_1875</name>
</gene>
<keyword evidence="7 9" id="KW-0472">Membrane</keyword>
<proteinExistence type="inferred from homology"/>
<dbReference type="RefSeq" id="WP_036909527.1">
    <property type="nucleotide sequence ID" value="NZ_FNUV01000004.1"/>
</dbReference>
<feature type="signal peptide" evidence="10">
    <location>
        <begin position="1"/>
        <end position="22"/>
    </location>
</feature>
<evidence type="ECO:0000256" key="1">
    <source>
        <dbReference type="ARBA" id="ARBA00004651"/>
    </source>
</evidence>
<dbReference type="AlphaFoldDB" id="A0A1H5VDI1"/>
<sequence length="281" mass="30648">MKRLTILFSLVGLLVMTQVSYAQDKTPQQDTALVADTVAAAESLAVTDSLAAEAMVIDDAEAADEEGGFHKQLKTKFIDGNVGFMSLVALALVLGLAFCIERIIYLTLSEIKSYKLLEDIEKHLQQDDVEGAKTLCRNTRGPVASVCYQGLLHIHQSMDAIERSITNYGGLQVANLEKGCSWIKLFIAMAPSLGFLGTVIGMVMAFDQIQQAGDIGPTIVAQGMKVALITTIFGIVVALILQLFYSYILSKIERLTSQMEESAISLLDMITEYKLKGKKNE</sequence>
<keyword evidence="4 9" id="KW-0812">Transmembrane</keyword>
<dbReference type="InterPro" id="IPR050790">
    <property type="entry name" value="ExbB/TolQ_transport"/>
</dbReference>
<feature type="chain" id="PRO_5009287201" evidence="10">
    <location>
        <begin position="23"/>
        <end position="281"/>
    </location>
</feature>
<keyword evidence="3" id="KW-1003">Cell membrane</keyword>
<dbReference type="PANTHER" id="PTHR30625">
    <property type="entry name" value="PROTEIN TOLQ"/>
    <property type="match status" value="1"/>
</dbReference>
<dbReference type="GO" id="GO:0005886">
    <property type="term" value="C:plasma membrane"/>
    <property type="evidence" value="ECO:0007669"/>
    <property type="project" value="UniProtKB-SubCell"/>
</dbReference>
<accession>A0A1H5VDI1</accession>
<feature type="transmembrane region" description="Helical" evidence="9">
    <location>
        <begin position="185"/>
        <end position="206"/>
    </location>
</feature>
<comment type="subcellular location">
    <subcellularLocation>
        <location evidence="1">Cell membrane</location>
        <topology evidence="1">Multi-pass membrane protein</topology>
    </subcellularLocation>
    <subcellularLocation>
        <location evidence="8">Membrane</location>
        <topology evidence="8">Multi-pass membrane protein</topology>
    </subcellularLocation>
</comment>
<evidence type="ECO:0000256" key="9">
    <source>
        <dbReference type="SAM" id="Phobius"/>
    </source>
</evidence>
<dbReference type="InterPro" id="IPR002898">
    <property type="entry name" value="MotA_ExbB_proton_chnl"/>
</dbReference>
<dbReference type="EMBL" id="FNUV01000004">
    <property type="protein sequence ID" value="SEF84898.1"/>
    <property type="molecule type" value="Genomic_DNA"/>
</dbReference>
<evidence type="ECO:0000313" key="12">
    <source>
        <dbReference type="EMBL" id="SEF84898.1"/>
    </source>
</evidence>
<protein>
    <submittedName>
        <fullName evidence="12">Biopolymer transport protein ExbB</fullName>
    </submittedName>
</protein>
<organism evidence="12 13">
    <name type="scientific">Xylanibacter ruminicola</name>
    <name type="common">Prevotella ruminicola</name>
    <dbReference type="NCBI Taxonomy" id="839"/>
    <lineage>
        <taxon>Bacteria</taxon>
        <taxon>Pseudomonadati</taxon>
        <taxon>Bacteroidota</taxon>
        <taxon>Bacteroidia</taxon>
        <taxon>Bacteroidales</taxon>
        <taxon>Prevotellaceae</taxon>
        <taxon>Xylanibacter</taxon>
    </lineage>
</organism>
<keyword evidence="10" id="KW-0732">Signal</keyword>
<evidence type="ECO:0000259" key="11">
    <source>
        <dbReference type="Pfam" id="PF01618"/>
    </source>
</evidence>
<evidence type="ECO:0000313" key="13">
    <source>
        <dbReference type="Proteomes" id="UP000236735"/>
    </source>
</evidence>
<reference evidence="12 13" key="1">
    <citation type="submission" date="2016-10" db="EMBL/GenBank/DDBJ databases">
        <authorList>
            <person name="de Groot N.N."/>
        </authorList>
    </citation>
    <scope>NUCLEOTIDE SEQUENCE [LARGE SCALE GENOMIC DNA]</scope>
    <source>
        <strain evidence="12 13">AR32</strain>
    </source>
</reference>
<keyword evidence="6 9" id="KW-1133">Transmembrane helix</keyword>
<dbReference type="GO" id="GO:0017038">
    <property type="term" value="P:protein import"/>
    <property type="evidence" value="ECO:0007669"/>
    <property type="project" value="TreeGrafter"/>
</dbReference>